<proteinExistence type="predicted"/>
<sequence length="128" mass="15034">MSTIFKVSSPPHAPERLIAKMRRIVEDVVVFKKFHFDFELNDRTTLDHKPGVYAWYVYECGTHLMPLNDLRAVQEFQRDWIKGLASIEGKKADDDRLYVLNGRTGDIQRVMEFKKEPNLMERLLHTAI</sequence>
<evidence type="ECO:0000313" key="2">
    <source>
        <dbReference type="Proteomes" id="UP001596113"/>
    </source>
</evidence>
<keyword evidence="2" id="KW-1185">Reference proteome</keyword>
<dbReference type="RefSeq" id="WP_378130780.1">
    <property type="nucleotide sequence ID" value="NZ_JBHSMI010000012.1"/>
</dbReference>
<name>A0ABW0HTL4_9BACL</name>
<organism evidence="1 2">
    <name type="scientific">Cohnella soli</name>
    <dbReference type="NCBI Taxonomy" id="425005"/>
    <lineage>
        <taxon>Bacteria</taxon>
        <taxon>Bacillati</taxon>
        <taxon>Bacillota</taxon>
        <taxon>Bacilli</taxon>
        <taxon>Bacillales</taxon>
        <taxon>Paenibacillaceae</taxon>
        <taxon>Cohnella</taxon>
    </lineage>
</organism>
<gene>
    <name evidence="1" type="ORF">ACFPOF_06495</name>
</gene>
<protein>
    <submittedName>
        <fullName evidence="1">Uncharacterized protein</fullName>
    </submittedName>
</protein>
<evidence type="ECO:0000313" key="1">
    <source>
        <dbReference type="EMBL" id="MFC5402382.1"/>
    </source>
</evidence>
<comment type="caution">
    <text evidence="1">The sequence shown here is derived from an EMBL/GenBank/DDBJ whole genome shotgun (WGS) entry which is preliminary data.</text>
</comment>
<accession>A0ABW0HTL4</accession>
<dbReference type="Proteomes" id="UP001596113">
    <property type="component" value="Unassembled WGS sequence"/>
</dbReference>
<dbReference type="EMBL" id="JBHSMI010000012">
    <property type="protein sequence ID" value="MFC5402382.1"/>
    <property type="molecule type" value="Genomic_DNA"/>
</dbReference>
<reference evidence="2" key="1">
    <citation type="journal article" date="2019" name="Int. J. Syst. Evol. Microbiol.">
        <title>The Global Catalogue of Microorganisms (GCM) 10K type strain sequencing project: providing services to taxonomists for standard genome sequencing and annotation.</title>
        <authorList>
            <consortium name="The Broad Institute Genomics Platform"/>
            <consortium name="The Broad Institute Genome Sequencing Center for Infectious Disease"/>
            <person name="Wu L."/>
            <person name="Ma J."/>
        </authorList>
    </citation>
    <scope>NUCLEOTIDE SEQUENCE [LARGE SCALE GENOMIC DNA]</scope>
    <source>
        <strain evidence="2">CGMCC 1.18575</strain>
    </source>
</reference>